<dbReference type="InterPro" id="IPR003439">
    <property type="entry name" value="ABC_transporter-like_ATP-bd"/>
</dbReference>
<proteinExistence type="predicted"/>
<keyword evidence="8" id="KW-0472">Membrane</keyword>
<evidence type="ECO:0000259" key="9">
    <source>
        <dbReference type="PROSITE" id="PS50893"/>
    </source>
</evidence>
<keyword evidence="7" id="KW-0406">Ion transport</keyword>
<reference evidence="10 11" key="1">
    <citation type="journal article" date="2014" name="Int. J. Syst. Evol. Microbiol.">
        <title>Complete genome sequence of Corynebacterium casei LMG S-19264T (=DSM 44701T), isolated from a smear-ripened cheese.</title>
        <authorList>
            <consortium name="US DOE Joint Genome Institute (JGI-PGF)"/>
            <person name="Walter F."/>
            <person name="Albersmeier A."/>
            <person name="Kalinowski J."/>
            <person name="Ruckert C."/>
        </authorList>
    </citation>
    <scope>NUCLEOTIDE SEQUENCE [LARGE SCALE GENOMIC DNA]</scope>
    <source>
        <strain evidence="10 11">CGMCC 1.12925</strain>
    </source>
</reference>
<dbReference type="InterPro" id="IPR027417">
    <property type="entry name" value="P-loop_NTPase"/>
</dbReference>
<comment type="caution">
    <text evidence="10">The sequence shown here is derived from an EMBL/GenBank/DDBJ whole genome shotgun (WGS) entry which is preliminary data.</text>
</comment>
<dbReference type="CDD" id="cd03259">
    <property type="entry name" value="ABC_Carb_Solutes_like"/>
    <property type="match status" value="1"/>
</dbReference>
<gene>
    <name evidence="10" type="ORF">GCM10010831_04960</name>
</gene>
<dbReference type="AlphaFoldDB" id="A0A916ZNM4"/>
<dbReference type="InterPro" id="IPR050093">
    <property type="entry name" value="ABC_SmlMolc_Importer"/>
</dbReference>
<evidence type="ECO:0000256" key="8">
    <source>
        <dbReference type="ARBA" id="ARBA00023136"/>
    </source>
</evidence>
<dbReference type="InterPro" id="IPR015853">
    <property type="entry name" value="ABC_transpr_FbpC"/>
</dbReference>
<dbReference type="InterPro" id="IPR003593">
    <property type="entry name" value="AAA+_ATPase"/>
</dbReference>
<dbReference type="InterPro" id="IPR017871">
    <property type="entry name" value="ABC_transporter-like_CS"/>
</dbReference>
<dbReference type="GO" id="GO:0005524">
    <property type="term" value="F:ATP binding"/>
    <property type="evidence" value="ECO:0007669"/>
    <property type="project" value="UniProtKB-KW"/>
</dbReference>
<evidence type="ECO:0000313" key="10">
    <source>
        <dbReference type="EMBL" id="GGE06470.1"/>
    </source>
</evidence>
<dbReference type="GO" id="GO:0015697">
    <property type="term" value="P:quaternary ammonium group transport"/>
    <property type="evidence" value="ECO:0007669"/>
    <property type="project" value="UniProtKB-ARBA"/>
</dbReference>
<accession>A0A916ZNM4</accession>
<keyword evidence="4" id="KW-0547">Nucleotide-binding</keyword>
<dbReference type="PANTHER" id="PTHR42781">
    <property type="entry name" value="SPERMIDINE/PUTRESCINE IMPORT ATP-BINDING PROTEIN POTA"/>
    <property type="match status" value="1"/>
</dbReference>
<dbReference type="PROSITE" id="PS00211">
    <property type="entry name" value="ABC_TRANSPORTER_1"/>
    <property type="match status" value="1"/>
</dbReference>
<dbReference type="SMART" id="SM00382">
    <property type="entry name" value="AAA"/>
    <property type="match status" value="1"/>
</dbReference>
<dbReference type="RefSeq" id="WP_188405179.1">
    <property type="nucleotide sequence ID" value="NZ_BMGL01000002.1"/>
</dbReference>
<organism evidence="10 11">
    <name type="scientific">Psychroflexus salis</name>
    <dbReference type="NCBI Taxonomy" id="1526574"/>
    <lineage>
        <taxon>Bacteria</taxon>
        <taxon>Pseudomonadati</taxon>
        <taxon>Bacteroidota</taxon>
        <taxon>Flavobacteriia</taxon>
        <taxon>Flavobacteriales</taxon>
        <taxon>Flavobacteriaceae</taxon>
        <taxon>Psychroflexus</taxon>
    </lineage>
</organism>
<dbReference type="PROSITE" id="PS50893">
    <property type="entry name" value="ABC_TRANSPORTER_2"/>
    <property type="match status" value="1"/>
</dbReference>
<sequence>MNKILEIKNLSKSFDGGKAQAIDQVDFYVNQGDICAVVGESGSGKTTLIRLIAGLENPDQGKIIIKGKEVSSIKKVLVPEKRNIGMVFQEYALFPHLNVLENVMYGLAKRKDKKQRAEEVLALVGLKEYKERYAHELSGGQQQRVALARALAPEPSLLILDEPFSNLDAMMRTQLRNEIFNIIKKTGVTAIFVTHDTQDALAVADEILILQNGKLVQKDEASKLYHKPQSIYVASLFGNTVQLNKGLKNAFRCPLKEDCCHAIRNENISINVSDCEFVTTAKIIKRTFLGTHSQLLLKLDNGENLSVVTNEAVLGDELKIGFNSNDILAFDE</sequence>
<keyword evidence="5 10" id="KW-0067">ATP-binding</keyword>
<dbReference type="Pfam" id="PF00005">
    <property type="entry name" value="ABC_tran"/>
    <property type="match status" value="1"/>
</dbReference>
<dbReference type="GO" id="GO:0015408">
    <property type="term" value="F:ABC-type ferric iron transporter activity"/>
    <property type="evidence" value="ECO:0007669"/>
    <property type="project" value="InterPro"/>
</dbReference>
<dbReference type="Proteomes" id="UP000599688">
    <property type="component" value="Unassembled WGS sequence"/>
</dbReference>
<dbReference type="FunFam" id="3.40.50.300:FF:000425">
    <property type="entry name" value="Probable ABC transporter, ATP-binding subunit"/>
    <property type="match status" value="1"/>
</dbReference>
<name>A0A916ZNM4_9FLAO</name>
<evidence type="ECO:0000256" key="4">
    <source>
        <dbReference type="ARBA" id="ARBA00022741"/>
    </source>
</evidence>
<keyword evidence="3" id="KW-0410">Iron transport</keyword>
<dbReference type="SUPFAM" id="SSF50331">
    <property type="entry name" value="MOP-like"/>
    <property type="match status" value="1"/>
</dbReference>
<evidence type="ECO:0000256" key="7">
    <source>
        <dbReference type="ARBA" id="ARBA00023065"/>
    </source>
</evidence>
<keyword evidence="2" id="KW-1003">Cell membrane</keyword>
<evidence type="ECO:0000256" key="5">
    <source>
        <dbReference type="ARBA" id="ARBA00022840"/>
    </source>
</evidence>
<feature type="domain" description="ABC transporter" evidence="9">
    <location>
        <begin position="5"/>
        <end position="237"/>
    </location>
</feature>
<dbReference type="GO" id="GO:0016887">
    <property type="term" value="F:ATP hydrolysis activity"/>
    <property type="evidence" value="ECO:0007669"/>
    <property type="project" value="InterPro"/>
</dbReference>
<keyword evidence="6" id="KW-0408">Iron</keyword>
<evidence type="ECO:0000256" key="6">
    <source>
        <dbReference type="ARBA" id="ARBA00023004"/>
    </source>
</evidence>
<dbReference type="Gene3D" id="3.40.50.300">
    <property type="entry name" value="P-loop containing nucleotide triphosphate hydrolases"/>
    <property type="match status" value="1"/>
</dbReference>
<dbReference type="PANTHER" id="PTHR42781:SF4">
    <property type="entry name" value="SPERMIDINE_PUTRESCINE IMPORT ATP-BINDING PROTEIN POTA"/>
    <property type="match status" value="1"/>
</dbReference>
<evidence type="ECO:0000313" key="11">
    <source>
        <dbReference type="Proteomes" id="UP000599688"/>
    </source>
</evidence>
<evidence type="ECO:0000256" key="2">
    <source>
        <dbReference type="ARBA" id="ARBA00022475"/>
    </source>
</evidence>
<dbReference type="GO" id="GO:0043190">
    <property type="term" value="C:ATP-binding cassette (ABC) transporter complex"/>
    <property type="evidence" value="ECO:0007669"/>
    <property type="project" value="InterPro"/>
</dbReference>
<dbReference type="SUPFAM" id="SSF52540">
    <property type="entry name" value="P-loop containing nucleoside triphosphate hydrolases"/>
    <property type="match status" value="1"/>
</dbReference>
<dbReference type="EMBL" id="BMGL01000002">
    <property type="protein sequence ID" value="GGE06470.1"/>
    <property type="molecule type" value="Genomic_DNA"/>
</dbReference>
<evidence type="ECO:0000256" key="3">
    <source>
        <dbReference type="ARBA" id="ARBA00022496"/>
    </source>
</evidence>
<keyword evidence="1" id="KW-0813">Transport</keyword>
<dbReference type="InterPro" id="IPR013611">
    <property type="entry name" value="Transp-assoc_OB_typ2"/>
</dbReference>
<evidence type="ECO:0000256" key="1">
    <source>
        <dbReference type="ARBA" id="ARBA00022448"/>
    </source>
</evidence>
<dbReference type="Pfam" id="PF08402">
    <property type="entry name" value="TOBE_2"/>
    <property type="match status" value="1"/>
</dbReference>
<protein>
    <submittedName>
        <fullName evidence="10">ABC transporter ATP-binding protein</fullName>
    </submittedName>
</protein>
<keyword evidence="11" id="KW-1185">Reference proteome</keyword>
<dbReference type="InterPro" id="IPR008995">
    <property type="entry name" value="Mo/tungstate-bd_C_term_dom"/>
</dbReference>